<dbReference type="PANTHER" id="PTHR11406">
    <property type="entry name" value="PHOSPHOGLYCERATE KINASE"/>
    <property type="match status" value="1"/>
</dbReference>
<comment type="catalytic activity">
    <reaction evidence="1">
        <text>(2R)-3-phosphoglycerate + ATP = (2R)-3-phospho-glyceroyl phosphate + ADP</text>
        <dbReference type="Rhea" id="RHEA:14801"/>
        <dbReference type="ChEBI" id="CHEBI:30616"/>
        <dbReference type="ChEBI" id="CHEBI:57604"/>
        <dbReference type="ChEBI" id="CHEBI:58272"/>
        <dbReference type="ChEBI" id="CHEBI:456216"/>
        <dbReference type="EC" id="2.7.2.3"/>
    </reaction>
</comment>
<evidence type="ECO:0000256" key="3">
    <source>
        <dbReference type="ARBA" id="ARBA00022679"/>
    </source>
</evidence>
<sequence length="137" mass="14849">MDLYRKYPDRIILPDDAVLNPSGRRIEIGSNIPDSDLIADIGVDTIVKFSGYIKKADAIFMNGPMGMYEIDQYSVGTREVFSEVAESGALTIAGGGHTLSALERMELMRKITHASTGGGALISYLSGEHMPVLDALR</sequence>
<keyword evidence="3 7" id="KW-0808">Transferase</keyword>
<dbReference type="Pfam" id="PF00162">
    <property type="entry name" value="PGK"/>
    <property type="match status" value="1"/>
</dbReference>
<evidence type="ECO:0000256" key="2">
    <source>
        <dbReference type="ARBA" id="ARBA00013061"/>
    </source>
</evidence>
<dbReference type="PRINTS" id="PR00477">
    <property type="entry name" value="PHGLYCKINASE"/>
</dbReference>
<evidence type="ECO:0000256" key="6">
    <source>
        <dbReference type="ARBA" id="ARBA00022840"/>
    </source>
</evidence>
<dbReference type="AlphaFoldDB" id="T0ZMQ8"/>
<protein>
    <recommendedName>
        <fullName evidence="2">phosphoglycerate kinase</fullName>
        <ecNumber evidence="2">2.7.2.3</ecNumber>
    </recommendedName>
</protein>
<dbReference type="GO" id="GO:0005524">
    <property type="term" value="F:ATP binding"/>
    <property type="evidence" value="ECO:0007669"/>
    <property type="project" value="UniProtKB-KW"/>
</dbReference>
<accession>T0ZMQ8</accession>
<reference evidence="7" key="2">
    <citation type="journal article" date="2014" name="ISME J.">
        <title>Microbial stratification in low pH oxic and suboxic macroscopic growths along an acid mine drainage.</title>
        <authorList>
            <person name="Mendez-Garcia C."/>
            <person name="Mesa V."/>
            <person name="Sprenger R.R."/>
            <person name="Richter M."/>
            <person name="Diez M.S."/>
            <person name="Solano J."/>
            <person name="Bargiela R."/>
            <person name="Golyshina O.V."/>
            <person name="Manteca A."/>
            <person name="Ramos J.L."/>
            <person name="Gallego J.R."/>
            <person name="Llorente I."/>
            <person name="Martins Dos Santos V.A."/>
            <person name="Jensen O.N."/>
            <person name="Pelaez A.I."/>
            <person name="Sanchez J."/>
            <person name="Ferrer M."/>
        </authorList>
    </citation>
    <scope>NUCLEOTIDE SEQUENCE</scope>
</reference>
<gene>
    <name evidence="7" type="ORF">B2A_09165</name>
</gene>
<dbReference type="InterPro" id="IPR036043">
    <property type="entry name" value="Phosphoglycerate_kinase_sf"/>
</dbReference>
<reference evidence="7" key="1">
    <citation type="submission" date="2013-08" db="EMBL/GenBank/DDBJ databases">
        <authorList>
            <person name="Mendez C."/>
            <person name="Richter M."/>
            <person name="Ferrer M."/>
            <person name="Sanchez J."/>
        </authorList>
    </citation>
    <scope>NUCLEOTIDE SEQUENCE</scope>
</reference>
<organism evidence="7">
    <name type="scientific">mine drainage metagenome</name>
    <dbReference type="NCBI Taxonomy" id="410659"/>
    <lineage>
        <taxon>unclassified sequences</taxon>
        <taxon>metagenomes</taxon>
        <taxon>ecological metagenomes</taxon>
    </lineage>
</organism>
<proteinExistence type="predicted"/>
<feature type="non-terminal residue" evidence="7">
    <location>
        <position position="137"/>
    </location>
</feature>
<dbReference type="GO" id="GO:0043531">
    <property type="term" value="F:ADP binding"/>
    <property type="evidence" value="ECO:0007669"/>
    <property type="project" value="TreeGrafter"/>
</dbReference>
<dbReference type="EMBL" id="AUZZ01006622">
    <property type="protein sequence ID" value="EQD45747.1"/>
    <property type="molecule type" value="Genomic_DNA"/>
</dbReference>
<evidence type="ECO:0000313" key="7">
    <source>
        <dbReference type="EMBL" id="EQD45747.1"/>
    </source>
</evidence>
<comment type="caution">
    <text evidence="7">The sequence shown here is derived from an EMBL/GenBank/DDBJ whole genome shotgun (WGS) entry which is preliminary data.</text>
</comment>
<dbReference type="SUPFAM" id="SSF53748">
    <property type="entry name" value="Phosphoglycerate kinase"/>
    <property type="match status" value="1"/>
</dbReference>
<dbReference type="InterPro" id="IPR001576">
    <property type="entry name" value="Phosphoglycerate_kinase"/>
</dbReference>
<dbReference type="InterPro" id="IPR015824">
    <property type="entry name" value="Phosphoglycerate_kinase_N"/>
</dbReference>
<dbReference type="GO" id="GO:0006094">
    <property type="term" value="P:gluconeogenesis"/>
    <property type="evidence" value="ECO:0007669"/>
    <property type="project" value="TreeGrafter"/>
</dbReference>
<dbReference type="EC" id="2.7.2.3" evidence="2"/>
<dbReference type="GO" id="GO:0006096">
    <property type="term" value="P:glycolytic process"/>
    <property type="evidence" value="ECO:0007669"/>
    <property type="project" value="InterPro"/>
</dbReference>
<dbReference type="PANTHER" id="PTHR11406:SF23">
    <property type="entry name" value="PHOSPHOGLYCERATE KINASE 1, CHLOROPLASTIC-RELATED"/>
    <property type="match status" value="1"/>
</dbReference>
<evidence type="ECO:0000256" key="5">
    <source>
        <dbReference type="ARBA" id="ARBA00022777"/>
    </source>
</evidence>
<evidence type="ECO:0000256" key="4">
    <source>
        <dbReference type="ARBA" id="ARBA00022741"/>
    </source>
</evidence>
<keyword evidence="5 7" id="KW-0418">Kinase</keyword>
<keyword evidence="6" id="KW-0067">ATP-binding</keyword>
<dbReference type="GO" id="GO:0005829">
    <property type="term" value="C:cytosol"/>
    <property type="evidence" value="ECO:0007669"/>
    <property type="project" value="TreeGrafter"/>
</dbReference>
<dbReference type="Gene3D" id="3.40.50.1260">
    <property type="entry name" value="Phosphoglycerate kinase, N-terminal domain"/>
    <property type="match status" value="1"/>
</dbReference>
<dbReference type="GO" id="GO:0004618">
    <property type="term" value="F:phosphoglycerate kinase activity"/>
    <property type="evidence" value="ECO:0007669"/>
    <property type="project" value="UniProtKB-EC"/>
</dbReference>
<keyword evidence="4" id="KW-0547">Nucleotide-binding</keyword>
<evidence type="ECO:0000256" key="1">
    <source>
        <dbReference type="ARBA" id="ARBA00000642"/>
    </source>
</evidence>
<name>T0ZMQ8_9ZZZZ</name>